<evidence type="ECO:0000313" key="2">
    <source>
        <dbReference type="EMBL" id="KAA6391788.1"/>
    </source>
</evidence>
<feature type="compositionally biased region" description="Acidic residues" evidence="1">
    <location>
        <begin position="23"/>
        <end position="37"/>
    </location>
</feature>
<dbReference type="Proteomes" id="UP000324800">
    <property type="component" value="Unassembled WGS sequence"/>
</dbReference>
<name>A0A5J4WA25_9EUKA</name>
<gene>
    <name evidence="2" type="ORF">EZS28_012685</name>
</gene>
<proteinExistence type="predicted"/>
<sequence length="150" mass="17558">MKQFLNEYYQEDEKNQDGSGGSIDDEQYNDDEEDEFNQSESKGGGVSTGDNVCIEQFVWCLDTLEELFYDYDDQYCVYYDGDIQGDDYYEVVQMTILNQVSSSIRDLVFDLQTMFVKKAKLIMKMNVTDSNQILLYLIKMQRLKNLELNS</sequence>
<evidence type="ECO:0000256" key="1">
    <source>
        <dbReference type="SAM" id="MobiDB-lite"/>
    </source>
</evidence>
<feature type="region of interest" description="Disordered" evidence="1">
    <location>
        <begin position="1"/>
        <end position="46"/>
    </location>
</feature>
<dbReference type="EMBL" id="SNRW01002760">
    <property type="protein sequence ID" value="KAA6391788.1"/>
    <property type="molecule type" value="Genomic_DNA"/>
</dbReference>
<reference evidence="2 3" key="1">
    <citation type="submission" date="2019-03" db="EMBL/GenBank/DDBJ databases">
        <title>Single cell metagenomics reveals metabolic interactions within the superorganism composed of flagellate Streblomastix strix and complex community of Bacteroidetes bacteria on its surface.</title>
        <authorList>
            <person name="Treitli S.C."/>
            <person name="Kolisko M."/>
            <person name="Husnik F."/>
            <person name="Keeling P."/>
            <person name="Hampl V."/>
        </authorList>
    </citation>
    <scope>NUCLEOTIDE SEQUENCE [LARGE SCALE GENOMIC DNA]</scope>
    <source>
        <strain evidence="2">ST1C</strain>
    </source>
</reference>
<protein>
    <submittedName>
        <fullName evidence="2">Uncharacterized protein</fullName>
    </submittedName>
</protein>
<accession>A0A5J4WA25</accession>
<organism evidence="2 3">
    <name type="scientific">Streblomastix strix</name>
    <dbReference type="NCBI Taxonomy" id="222440"/>
    <lineage>
        <taxon>Eukaryota</taxon>
        <taxon>Metamonada</taxon>
        <taxon>Preaxostyla</taxon>
        <taxon>Oxymonadida</taxon>
        <taxon>Streblomastigidae</taxon>
        <taxon>Streblomastix</taxon>
    </lineage>
</organism>
<dbReference type="AlphaFoldDB" id="A0A5J4WA25"/>
<comment type="caution">
    <text evidence="2">The sequence shown here is derived from an EMBL/GenBank/DDBJ whole genome shotgun (WGS) entry which is preliminary data.</text>
</comment>
<evidence type="ECO:0000313" key="3">
    <source>
        <dbReference type="Proteomes" id="UP000324800"/>
    </source>
</evidence>